<accession>A0A5N5N9A4</accession>
<comment type="caution">
    <text evidence="2">The sequence shown here is derived from an EMBL/GenBank/DDBJ whole genome shotgun (WGS) entry which is preliminary data.</text>
</comment>
<gene>
    <name evidence="2" type="ORF">DKX38_004078</name>
</gene>
<dbReference type="AlphaFoldDB" id="A0A5N5N9A4"/>
<keyword evidence="1" id="KW-1133">Transmembrane helix</keyword>
<dbReference type="EMBL" id="VDCV01000003">
    <property type="protein sequence ID" value="KAB5564024.1"/>
    <property type="molecule type" value="Genomic_DNA"/>
</dbReference>
<feature type="transmembrane region" description="Helical" evidence="1">
    <location>
        <begin position="6"/>
        <end position="27"/>
    </location>
</feature>
<evidence type="ECO:0000313" key="3">
    <source>
        <dbReference type="Proteomes" id="UP000326939"/>
    </source>
</evidence>
<proteinExistence type="predicted"/>
<dbReference type="Proteomes" id="UP000326939">
    <property type="component" value="Chromosome 3"/>
</dbReference>
<evidence type="ECO:0000313" key="2">
    <source>
        <dbReference type="EMBL" id="KAB5564024.1"/>
    </source>
</evidence>
<keyword evidence="3" id="KW-1185">Reference proteome</keyword>
<protein>
    <submittedName>
        <fullName evidence="2">Uncharacterized protein</fullName>
    </submittedName>
</protein>
<organism evidence="2 3">
    <name type="scientific">Salix brachista</name>
    <dbReference type="NCBI Taxonomy" id="2182728"/>
    <lineage>
        <taxon>Eukaryota</taxon>
        <taxon>Viridiplantae</taxon>
        <taxon>Streptophyta</taxon>
        <taxon>Embryophyta</taxon>
        <taxon>Tracheophyta</taxon>
        <taxon>Spermatophyta</taxon>
        <taxon>Magnoliopsida</taxon>
        <taxon>eudicotyledons</taxon>
        <taxon>Gunneridae</taxon>
        <taxon>Pentapetalae</taxon>
        <taxon>rosids</taxon>
        <taxon>fabids</taxon>
        <taxon>Malpighiales</taxon>
        <taxon>Salicaceae</taxon>
        <taxon>Saliceae</taxon>
        <taxon>Salix</taxon>
    </lineage>
</organism>
<reference evidence="3" key="1">
    <citation type="journal article" date="2019" name="Gigascience">
        <title>De novo genome assembly of the endangered Acer yangbiense, a plant species with extremely small populations endemic to Yunnan Province, China.</title>
        <authorList>
            <person name="Yang J."/>
            <person name="Wariss H.M."/>
            <person name="Tao L."/>
            <person name="Zhang R."/>
            <person name="Yun Q."/>
            <person name="Hollingsworth P."/>
            <person name="Dao Z."/>
            <person name="Luo G."/>
            <person name="Guo H."/>
            <person name="Ma Y."/>
            <person name="Sun W."/>
        </authorList>
    </citation>
    <scope>NUCLEOTIDE SEQUENCE [LARGE SCALE GENOMIC DNA]</scope>
    <source>
        <strain evidence="3">cv. br00</strain>
    </source>
</reference>
<keyword evidence="1" id="KW-0812">Transmembrane</keyword>
<keyword evidence="1" id="KW-0472">Membrane</keyword>
<sequence length="87" mass="10104">MLSVLFNLNLWLYSLTIWSSLITFHVLPSIRSSRILKLHFSIVSDHPMLTCHVQTLFLFVHTIRRPWAITEIRLVKGKRSSITSTLA</sequence>
<name>A0A5N5N9A4_9ROSI</name>
<evidence type="ECO:0000256" key="1">
    <source>
        <dbReference type="SAM" id="Phobius"/>
    </source>
</evidence>